<dbReference type="RefSeq" id="WP_180285741.1">
    <property type="nucleotide sequence ID" value="NZ_JABFDB010000033.1"/>
</dbReference>
<dbReference type="Pfam" id="PF03401">
    <property type="entry name" value="TctC"/>
    <property type="match status" value="1"/>
</dbReference>
<dbReference type="PANTHER" id="PTHR42928">
    <property type="entry name" value="TRICARBOXYLATE-BINDING PROTEIN"/>
    <property type="match status" value="1"/>
</dbReference>
<feature type="signal peptide" evidence="2">
    <location>
        <begin position="1"/>
        <end position="25"/>
    </location>
</feature>
<dbReference type="Gene3D" id="3.40.190.10">
    <property type="entry name" value="Periplasmic binding protein-like II"/>
    <property type="match status" value="1"/>
</dbReference>
<dbReference type="InterPro" id="IPR042100">
    <property type="entry name" value="Bug_dom1"/>
</dbReference>
<dbReference type="CDD" id="cd07012">
    <property type="entry name" value="PBP2_Bug_TTT"/>
    <property type="match status" value="1"/>
</dbReference>
<feature type="chain" id="PRO_5046561632" evidence="2">
    <location>
        <begin position="26"/>
        <end position="318"/>
    </location>
</feature>
<dbReference type="PIRSF" id="PIRSF017082">
    <property type="entry name" value="YflP"/>
    <property type="match status" value="1"/>
</dbReference>
<comment type="similarity">
    <text evidence="1">Belongs to the UPF0065 (bug) family.</text>
</comment>
<proteinExistence type="inferred from homology"/>
<sequence>MHHRWNRLSAIAAGVMTMAAATAQAFPDRPVTIVVPFAAGGGTDITTRAMQEPMGKSLGTDIVVKNTAGAGGVAGVAEGARTRADGYTLAMAPVGPLTTQPHLRKLPYDLDSFDYVCLAYSAPSAFAVRRDAPYNTIAELVAYAKKYPGKLTFAVQAIGSIPHVAGLALAEMAGIQLSYLPVNGDGPAFKALLDGTADIFVPHVSFLSKNKEQVKGLAILQPERLPNLPDLPTAKEQGFDIDTPIWGGLVAPKGLPAEAKTKLEAGCKAATEAASFRKLMDDLAQPVAYMDGKAFEAYVRDQWTRNRRLLESAGLKQE</sequence>
<evidence type="ECO:0000256" key="2">
    <source>
        <dbReference type="SAM" id="SignalP"/>
    </source>
</evidence>
<evidence type="ECO:0000313" key="3">
    <source>
        <dbReference type="EMBL" id="NYZ23960.1"/>
    </source>
</evidence>
<name>A0ABX2TMC6_9PROT</name>
<organism evidence="3 4">
    <name type="scientific">Azospirillum oleiclasticum</name>
    <dbReference type="NCBI Taxonomy" id="2735135"/>
    <lineage>
        <taxon>Bacteria</taxon>
        <taxon>Pseudomonadati</taxon>
        <taxon>Pseudomonadota</taxon>
        <taxon>Alphaproteobacteria</taxon>
        <taxon>Rhodospirillales</taxon>
        <taxon>Azospirillaceae</taxon>
        <taxon>Azospirillum</taxon>
    </lineage>
</organism>
<dbReference type="EMBL" id="JABFDB010000033">
    <property type="protein sequence ID" value="NYZ23960.1"/>
    <property type="molecule type" value="Genomic_DNA"/>
</dbReference>
<dbReference type="InterPro" id="IPR005064">
    <property type="entry name" value="BUG"/>
</dbReference>
<keyword evidence="2" id="KW-0732">Signal</keyword>
<dbReference type="PANTHER" id="PTHR42928:SF5">
    <property type="entry name" value="BLR1237 PROTEIN"/>
    <property type="match status" value="1"/>
</dbReference>
<evidence type="ECO:0000256" key="1">
    <source>
        <dbReference type="ARBA" id="ARBA00006987"/>
    </source>
</evidence>
<dbReference type="SUPFAM" id="SSF53850">
    <property type="entry name" value="Periplasmic binding protein-like II"/>
    <property type="match status" value="1"/>
</dbReference>
<reference evidence="3 4" key="1">
    <citation type="submission" date="2020-05" db="EMBL/GenBank/DDBJ databases">
        <title>Azospirillum oleiclasticum sp. nov, a nitrogen-fixing and heavy crude oil-emulsifying bacterium isolated from the crude oil of Yumen Oilfield.</title>
        <authorList>
            <person name="Wu D."/>
            <person name="Cai M."/>
            <person name="Zhang X."/>
        </authorList>
    </citation>
    <scope>NUCLEOTIDE SEQUENCE [LARGE SCALE GENOMIC DNA]</scope>
    <source>
        <strain evidence="3 4">ROY-1-1-2</strain>
    </source>
</reference>
<comment type="caution">
    <text evidence="3">The sequence shown here is derived from an EMBL/GenBank/DDBJ whole genome shotgun (WGS) entry which is preliminary data.</text>
</comment>
<dbReference type="Gene3D" id="3.40.190.150">
    <property type="entry name" value="Bordetella uptake gene, domain 1"/>
    <property type="match status" value="1"/>
</dbReference>
<accession>A0ABX2TMC6</accession>
<protein>
    <submittedName>
        <fullName evidence="3">Tripartite tricarboxylate transporter substrate binding protein</fullName>
    </submittedName>
</protein>
<evidence type="ECO:0000313" key="4">
    <source>
        <dbReference type="Proteomes" id="UP000584642"/>
    </source>
</evidence>
<keyword evidence="4" id="KW-1185">Reference proteome</keyword>
<dbReference type="Proteomes" id="UP000584642">
    <property type="component" value="Unassembled WGS sequence"/>
</dbReference>
<gene>
    <name evidence="3" type="ORF">HND93_30020</name>
</gene>